<name>A0AAF1BP76_9TREE</name>
<dbReference type="Proteomes" id="UP000827549">
    <property type="component" value="Chromosome 2"/>
</dbReference>
<feature type="domain" description="Ricin B lectin" evidence="2">
    <location>
        <begin position="41"/>
        <end position="181"/>
    </location>
</feature>
<dbReference type="Gene3D" id="2.80.10.50">
    <property type="match status" value="1"/>
</dbReference>
<dbReference type="GeneID" id="87805772"/>
<organism evidence="3 4">
    <name type="scientific">Vanrija pseudolonga</name>
    <dbReference type="NCBI Taxonomy" id="143232"/>
    <lineage>
        <taxon>Eukaryota</taxon>
        <taxon>Fungi</taxon>
        <taxon>Dikarya</taxon>
        <taxon>Basidiomycota</taxon>
        <taxon>Agaricomycotina</taxon>
        <taxon>Tremellomycetes</taxon>
        <taxon>Trichosporonales</taxon>
        <taxon>Trichosporonaceae</taxon>
        <taxon>Vanrija</taxon>
    </lineage>
</organism>
<dbReference type="EMBL" id="CP086715">
    <property type="protein sequence ID" value="WOO78988.1"/>
    <property type="molecule type" value="Genomic_DNA"/>
</dbReference>
<dbReference type="RefSeq" id="XP_062625020.1">
    <property type="nucleotide sequence ID" value="XM_062769037.1"/>
</dbReference>
<evidence type="ECO:0000259" key="2">
    <source>
        <dbReference type="SMART" id="SM00458"/>
    </source>
</evidence>
<evidence type="ECO:0000313" key="4">
    <source>
        <dbReference type="Proteomes" id="UP000827549"/>
    </source>
</evidence>
<accession>A0AAF1BP76</accession>
<sequence>MVFITTALLTLLASTMVLAAPAAPATPAQLVEERAGAPSNFKIFAGLNPYSPKPQTFVVDVKDGNFANGTPLQLWQSYPGNPNQVFDFSQLPTIRPVGHTNLCLDAGSNPTDGSRVHLWQCYDGLPQQAWEQVSRDRFSKYLKLKNAELCLDVTDGNWANGNELQVWSCGQYNINQQFQAGSA</sequence>
<reference evidence="3" key="1">
    <citation type="submission" date="2023-10" db="EMBL/GenBank/DDBJ databases">
        <authorList>
            <person name="Noh H."/>
        </authorList>
    </citation>
    <scope>NUCLEOTIDE SEQUENCE</scope>
    <source>
        <strain evidence="3">DUCC4014</strain>
    </source>
</reference>
<dbReference type="SUPFAM" id="SSF50370">
    <property type="entry name" value="Ricin B-like lectins"/>
    <property type="match status" value="1"/>
</dbReference>
<dbReference type="InterPro" id="IPR035992">
    <property type="entry name" value="Ricin_B-like_lectins"/>
</dbReference>
<dbReference type="CDD" id="cd00161">
    <property type="entry name" value="beta-trefoil_Ricin-like"/>
    <property type="match status" value="1"/>
</dbReference>
<dbReference type="Pfam" id="PF00652">
    <property type="entry name" value="Ricin_B_lectin"/>
    <property type="match status" value="1"/>
</dbReference>
<keyword evidence="4" id="KW-1185">Reference proteome</keyword>
<dbReference type="PROSITE" id="PS50231">
    <property type="entry name" value="RICIN_B_LECTIN"/>
    <property type="match status" value="1"/>
</dbReference>
<dbReference type="SMART" id="SM00458">
    <property type="entry name" value="RICIN"/>
    <property type="match status" value="1"/>
</dbReference>
<proteinExistence type="predicted"/>
<evidence type="ECO:0000313" key="3">
    <source>
        <dbReference type="EMBL" id="WOO78988.1"/>
    </source>
</evidence>
<keyword evidence="1" id="KW-0732">Signal</keyword>
<protein>
    <submittedName>
        <fullName evidence="3">Beta-agarase AgaB34</fullName>
    </submittedName>
</protein>
<gene>
    <name evidence="3" type="primary">agaB34_1</name>
    <name evidence="3" type="ORF">LOC62_02G002525</name>
</gene>
<feature type="signal peptide" evidence="1">
    <location>
        <begin position="1"/>
        <end position="19"/>
    </location>
</feature>
<feature type="chain" id="PRO_5042061223" evidence="1">
    <location>
        <begin position="20"/>
        <end position="183"/>
    </location>
</feature>
<dbReference type="InterPro" id="IPR000772">
    <property type="entry name" value="Ricin_B_lectin"/>
</dbReference>
<dbReference type="AlphaFoldDB" id="A0AAF1BP76"/>
<evidence type="ECO:0000256" key="1">
    <source>
        <dbReference type="SAM" id="SignalP"/>
    </source>
</evidence>